<dbReference type="HOGENOM" id="CLU_1799534_0_0_1"/>
<protein>
    <submittedName>
        <fullName evidence="2">Uncharacterized protein</fullName>
    </submittedName>
</protein>
<evidence type="ECO:0000313" key="3">
    <source>
        <dbReference type="Proteomes" id="UP000008021"/>
    </source>
</evidence>
<keyword evidence="3" id="KW-1185">Reference proteome</keyword>
<reference evidence="2" key="2">
    <citation type="submission" date="2018-05" db="EMBL/GenBank/DDBJ databases">
        <title>OmerRS3 (Oryza meridionalis Reference Sequence Version 3).</title>
        <authorList>
            <person name="Zhang J."/>
            <person name="Kudrna D."/>
            <person name="Lee S."/>
            <person name="Talag J."/>
            <person name="Welchert J."/>
            <person name="Wing R.A."/>
        </authorList>
    </citation>
    <scope>NUCLEOTIDE SEQUENCE [LARGE SCALE GENOMIC DNA]</scope>
    <source>
        <strain evidence="2">cv. OR44</strain>
    </source>
</reference>
<feature type="region of interest" description="Disordered" evidence="1">
    <location>
        <begin position="46"/>
        <end position="144"/>
    </location>
</feature>
<evidence type="ECO:0000313" key="2">
    <source>
        <dbReference type="EnsemblPlants" id="OMERI06G20180.1"/>
    </source>
</evidence>
<accession>A0A0E0E3D1</accession>
<organism evidence="2">
    <name type="scientific">Oryza meridionalis</name>
    <dbReference type="NCBI Taxonomy" id="40149"/>
    <lineage>
        <taxon>Eukaryota</taxon>
        <taxon>Viridiplantae</taxon>
        <taxon>Streptophyta</taxon>
        <taxon>Embryophyta</taxon>
        <taxon>Tracheophyta</taxon>
        <taxon>Spermatophyta</taxon>
        <taxon>Magnoliopsida</taxon>
        <taxon>Liliopsida</taxon>
        <taxon>Poales</taxon>
        <taxon>Poaceae</taxon>
        <taxon>BOP clade</taxon>
        <taxon>Oryzoideae</taxon>
        <taxon>Oryzeae</taxon>
        <taxon>Oryzinae</taxon>
        <taxon>Oryza</taxon>
    </lineage>
</organism>
<proteinExistence type="predicted"/>
<dbReference type="Gramene" id="OMERI06G20180.1">
    <property type="protein sequence ID" value="OMERI06G20180.1"/>
    <property type="gene ID" value="OMERI06G20180"/>
</dbReference>
<reference evidence="2" key="1">
    <citation type="submission" date="2015-04" db="UniProtKB">
        <authorList>
            <consortium name="EnsemblPlants"/>
        </authorList>
    </citation>
    <scope>IDENTIFICATION</scope>
</reference>
<sequence>MGNGQYSNLCRRPSRKAMRSAESLNQCVVPLTIGVAIESVSAAAGHGLHAGDGATCRRPDAARPQPPTRRLGSSCRRSQPTAAVRRGPSLEAATRRSATGRPGRCCVAPSRQPPLPSRLPRGRRLAGSPPPHRTPHAAPAAARR</sequence>
<dbReference type="Proteomes" id="UP000008021">
    <property type="component" value="Chromosome 6"/>
</dbReference>
<dbReference type="AlphaFoldDB" id="A0A0E0E3D1"/>
<name>A0A0E0E3D1_9ORYZ</name>
<dbReference type="EnsemblPlants" id="OMERI06G20180.1">
    <property type="protein sequence ID" value="OMERI06G20180.1"/>
    <property type="gene ID" value="OMERI06G20180"/>
</dbReference>
<evidence type="ECO:0000256" key="1">
    <source>
        <dbReference type="SAM" id="MobiDB-lite"/>
    </source>
</evidence>